<dbReference type="AlphaFoldDB" id="A0AA97NRB3"/>
<dbReference type="Pfam" id="PF04082">
    <property type="entry name" value="Fungal_trans"/>
    <property type="match status" value="1"/>
</dbReference>
<keyword evidence="2" id="KW-0539">Nucleus</keyword>
<feature type="compositionally biased region" description="Basic and acidic residues" evidence="3">
    <location>
        <begin position="16"/>
        <end position="36"/>
    </location>
</feature>
<evidence type="ECO:0000259" key="4">
    <source>
        <dbReference type="PROSITE" id="PS50048"/>
    </source>
</evidence>
<dbReference type="PROSITE" id="PS50048">
    <property type="entry name" value="ZN2_CY6_FUNGAL_2"/>
    <property type="match status" value="1"/>
</dbReference>
<dbReference type="CDD" id="cd00067">
    <property type="entry name" value="GAL4"/>
    <property type="match status" value="1"/>
</dbReference>
<name>A0AA97NRB3_PYRO3</name>
<keyword evidence="1" id="KW-0479">Metal-binding</keyword>
<feature type="domain" description="Zn(2)-C6 fungal-type" evidence="4">
    <location>
        <begin position="55"/>
        <end position="87"/>
    </location>
</feature>
<dbReference type="CDD" id="cd12148">
    <property type="entry name" value="fungal_TF_MHR"/>
    <property type="match status" value="1"/>
</dbReference>
<feature type="compositionally biased region" description="Polar residues" evidence="3">
    <location>
        <begin position="1"/>
        <end position="11"/>
    </location>
</feature>
<evidence type="ECO:0000256" key="1">
    <source>
        <dbReference type="ARBA" id="ARBA00022723"/>
    </source>
</evidence>
<dbReference type="GO" id="GO:0001080">
    <property type="term" value="P:nitrogen catabolite activation of transcription from RNA polymerase II promoter"/>
    <property type="evidence" value="ECO:0007669"/>
    <property type="project" value="TreeGrafter"/>
</dbReference>
<sequence>MMSTTIESSTRPLDAIARDAQHPREPHAATDNDSSQHRPAKRRKTTAASSASDRPCDICRRRKLRCVREPGNEKCFLCAFHQQPCTFLEQPQRRKRPRRHVDAAPPAGSRTTGLAIGSEVDWTAAAEMDERDGDSTGEYTAIMNHRARTTTMSTAAASPPAPESPASLLNRTLGLHKTTHSVYIGPSSLQEPRLLGRDDTTSSAPGKQGIRYRRMDPSTVFISSPDQLPDGEESVLDAIEALVRPSGPALVSLYFRIVHPSYPILHKGVWLEKYRRSYREFSPPLLAAVYALAIDWWEYDPALAPLEKPPVDRLVTLATQALTAAMDRPKLSAVQAGLLLLQRSGGDSWVLASQMVALAEELGLHVDCSSWDIPDWEKGVRRRLAWAVLMQDRWGALIHGRPSHVSASHWRTPPLELGDFPESAADEDDAEGSAEVENGRYLFMRLARLTDIMSEAHSTLYAPCRVDSGRRNAAGDEDNAVLALLELIKPTALKLKEWASTLPAELGMDDVRPRKLCANGYLHLSYYATEIMIHRRVIRSLATPDRADQLRTICRNAAKTRLEHATAFVEKLRPEHLQSFWWFAAPKCLALIGVFAGLLSATARDAAEAAFFKRKLDDFHWTLKVRSKGSLSMAAAVREMEASLVGLDRLRVADFLEACAARERFVP</sequence>
<dbReference type="PANTHER" id="PTHR31668">
    <property type="entry name" value="GLUCOSE TRANSPORT TRANSCRIPTION REGULATOR RGT1-RELATED-RELATED"/>
    <property type="match status" value="1"/>
</dbReference>
<evidence type="ECO:0000256" key="3">
    <source>
        <dbReference type="SAM" id="MobiDB-lite"/>
    </source>
</evidence>
<proteinExistence type="predicted"/>
<protein>
    <submittedName>
        <fullName evidence="5">Transcriptional activator protein DAL81</fullName>
    </submittedName>
</protein>
<dbReference type="GO" id="GO:0008270">
    <property type="term" value="F:zinc ion binding"/>
    <property type="evidence" value="ECO:0007669"/>
    <property type="project" value="InterPro"/>
</dbReference>
<organism evidence="5">
    <name type="scientific">Pyricularia oryzae (strain Y34)</name>
    <name type="common">Rice blast fungus</name>
    <name type="synonym">Magnaporthe oryzae</name>
    <dbReference type="NCBI Taxonomy" id="1143189"/>
    <lineage>
        <taxon>Eukaryota</taxon>
        <taxon>Fungi</taxon>
        <taxon>Dikarya</taxon>
        <taxon>Ascomycota</taxon>
        <taxon>Pezizomycotina</taxon>
        <taxon>Sordariomycetes</taxon>
        <taxon>Sordariomycetidae</taxon>
        <taxon>Magnaporthales</taxon>
        <taxon>Pyriculariaceae</taxon>
        <taxon>Pyricularia</taxon>
    </lineage>
</organism>
<dbReference type="GO" id="GO:0006351">
    <property type="term" value="P:DNA-templated transcription"/>
    <property type="evidence" value="ECO:0007669"/>
    <property type="project" value="InterPro"/>
</dbReference>
<gene>
    <name evidence="5" type="ORF">OOU_Y34scaffold00744g8</name>
</gene>
<evidence type="ECO:0000256" key="2">
    <source>
        <dbReference type="ARBA" id="ARBA00023242"/>
    </source>
</evidence>
<dbReference type="GO" id="GO:0000981">
    <property type="term" value="F:DNA-binding transcription factor activity, RNA polymerase II-specific"/>
    <property type="evidence" value="ECO:0007669"/>
    <property type="project" value="InterPro"/>
</dbReference>
<dbReference type="SUPFAM" id="SSF57701">
    <property type="entry name" value="Zn2/Cys6 DNA-binding domain"/>
    <property type="match status" value="1"/>
</dbReference>
<dbReference type="InterPro" id="IPR050797">
    <property type="entry name" value="Carb_Metab_Trans_Reg"/>
</dbReference>
<dbReference type="PANTHER" id="PTHR31668:SF4">
    <property type="entry name" value="TRANSCRIPTIONAL ACTIVATOR PROTEIN DAL81"/>
    <property type="match status" value="1"/>
</dbReference>
<feature type="region of interest" description="Disordered" evidence="3">
    <location>
        <begin position="1"/>
        <end position="54"/>
    </location>
</feature>
<dbReference type="GO" id="GO:0003677">
    <property type="term" value="F:DNA binding"/>
    <property type="evidence" value="ECO:0007669"/>
    <property type="project" value="InterPro"/>
</dbReference>
<dbReference type="GO" id="GO:0005634">
    <property type="term" value="C:nucleus"/>
    <property type="evidence" value="ECO:0007669"/>
    <property type="project" value="TreeGrafter"/>
</dbReference>
<accession>A0AA97NRB3</accession>
<evidence type="ECO:0000313" key="5">
    <source>
        <dbReference type="EMBL" id="ELQ34844.1"/>
    </source>
</evidence>
<dbReference type="EMBL" id="JH793502">
    <property type="protein sequence ID" value="ELQ34844.1"/>
    <property type="molecule type" value="Genomic_DNA"/>
</dbReference>
<dbReference type="InterPro" id="IPR036864">
    <property type="entry name" value="Zn2-C6_fun-type_DNA-bd_sf"/>
</dbReference>
<feature type="region of interest" description="Disordered" evidence="3">
    <location>
        <begin position="187"/>
        <end position="210"/>
    </location>
</feature>
<dbReference type="SMART" id="SM00906">
    <property type="entry name" value="Fungal_trans"/>
    <property type="match status" value="1"/>
</dbReference>
<dbReference type="InterPro" id="IPR007219">
    <property type="entry name" value="XnlR_reg_dom"/>
</dbReference>
<dbReference type="Proteomes" id="UP000011086">
    <property type="component" value="Unassembled WGS sequence"/>
</dbReference>
<dbReference type="SMART" id="SM00066">
    <property type="entry name" value="GAL4"/>
    <property type="match status" value="1"/>
</dbReference>
<feature type="region of interest" description="Disordered" evidence="3">
    <location>
        <begin position="90"/>
        <end position="113"/>
    </location>
</feature>
<dbReference type="Gene3D" id="4.10.240.10">
    <property type="entry name" value="Zn(2)-C6 fungal-type DNA-binding domain"/>
    <property type="match status" value="1"/>
</dbReference>
<dbReference type="InterPro" id="IPR001138">
    <property type="entry name" value="Zn2Cys6_DnaBD"/>
</dbReference>
<reference evidence="5" key="1">
    <citation type="journal article" date="2012" name="PLoS Genet.">
        <title>Comparative analysis of the genomes of two field isolates of the rice blast fungus Magnaporthe oryzae.</title>
        <authorList>
            <person name="Xue M."/>
            <person name="Yang J."/>
            <person name="Li Z."/>
            <person name="Hu S."/>
            <person name="Yao N."/>
            <person name="Dean R.A."/>
            <person name="Zhao W."/>
            <person name="Shen M."/>
            <person name="Zhang H."/>
            <person name="Li C."/>
            <person name="Liu L."/>
            <person name="Cao L."/>
            <person name="Xu X."/>
            <person name="Xing Y."/>
            <person name="Hsiang T."/>
            <person name="Zhang Z."/>
            <person name="Xu J.R."/>
            <person name="Peng Y.L."/>
        </authorList>
    </citation>
    <scope>NUCLEOTIDE SEQUENCE</scope>
    <source>
        <strain evidence="5">Y34</strain>
    </source>
</reference>
<dbReference type="Pfam" id="PF00172">
    <property type="entry name" value="Zn_clus"/>
    <property type="match status" value="1"/>
</dbReference>